<dbReference type="AlphaFoldDB" id="A0A3B0U4M9"/>
<dbReference type="PANTHER" id="PTHR39337:SF1">
    <property type="entry name" value="BLR5642 PROTEIN"/>
    <property type="match status" value="1"/>
</dbReference>
<sequence length="207" mass="23970">MNKNKLICYTIGHSNHSVNTFISLLTQHKITCLVDVRSAPYSKFASQFNKEPLAKELEKSKILYKYMGIILGGRCNNPDLQFEDGRVNYEALSQTVSFQEGLEKLIRNIQKDFKIALMCAEKDPYTCHRFLLLSKNLKNKNVNIMHILENGELLPNKEVENQLLKDYKKEFISGQKDFFNNQISNKTNVLENAYELHNKTIAYKSNI</sequence>
<dbReference type="PIRSF" id="PIRSF024492">
    <property type="entry name" value="UCP024492"/>
    <property type="match status" value="1"/>
</dbReference>
<organism evidence="1">
    <name type="scientific">hydrothermal vent metagenome</name>
    <dbReference type="NCBI Taxonomy" id="652676"/>
    <lineage>
        <taxon>unclassified sequences</taxon>
        <taxon>metagenomes</taxon>
        <taxon>ecological metagenomes</taxon>
    </lineage>
</organism>
<dbReference type="PANTHER" id="PTHR39337">
    <property type="entry name" value="BLR5642 PROTEIN"/>
    <property type="match status" value="1"/>
</dbReference>
<dbReference type="EMBL" id="UOEN01000470">
    <property type="protein sequence ID" value="VAW19409.1"/>
    <property type="molecule type" value="Genomic_DNA"/>
</dbReference>
<dbReference type="InterPro" id="IPR014519">
    <property type="entry name" value="UCP024492"/>
</dbReference>
<protein>
    <recommendedName>
        <fullName evidence="2">DUF488 domain-containing protein</fullName>
    </recommendedName>
</protein>
<accession>A0A3B0U4M9</accession>
<proteinExistence type="predicted"/>
<evidence type="ECO:0008006" key="2">
    <source>
        <dbReference type="Google" id="ProtNLM"/>
    </source>
</evidence>
<dbReference type="InterPro" id="IPR007438">
    <property type="entry name" value="DUF488"/>
</dbReference>
<gene>
    <name evidence="1" type="ORF">MNBD_BACTEROID05-849</name>
</gene>
<reference evidence="1" key="1">
    <citation type="submission" date="2018-06" db="EMBL/GenBank/DDBJ databases">
        <authorList>
            <person name="Zhirakovskaya E."/>
        </authorList>
    </citation>
    <scope>NUCLEOTIDE SEQUENCE</scope>
</reference>
<evidence type="ECO:0000313" key="1">
    <source>
        <dbReference type="EMBL" id="VAW19409.1"/>
    </source>
</evidence>
<dbReference type="Pfam" id="PF04343">
    <property type="entry name" value="DUF488"/>
    <property type="match status" value="1"/>
</dbReference>
<name>A0A3B0U4M9_9ZZZZ</name>